<feature type="compositionally biased region" description="Basic and acidic residues" evidence="1">
    <location>
        <begin position="72"/>
        <end position="87"/>
    </location>
</feature>
<feature type="compositionally biased region" description="Polar residues" evidence="1">
    <location>
        <begin position="1"/>
        <end position="17"/>
    </location>
</feature>
<evidence type="ECO:0000313" key="3">
    <source>
        <dbReference type="Proteomes" id="UP001596409"/>
    </source>
</evidence>
<name>A0ABW2EGZ5_9ACTN</name>
<gene>
    <name evidence="2" type="ORF">ACFQMH_41250</name>
</gene>
<evidence type="ECO:0000313" key="2">
    <source>
        <dbReference type="EMBL" id="MFC7018007.1"/>
    </source>
</evidence>
<dbReference type="RefSeq" id="WP_189880624.1">
    <property type="nucleotide sequence ID" value="NZ_BMWA01000045.1"/>
</dbReference>
<comment type="caution">
    <text evidence="2">The sequence shown here is derived from an EMBL/GenBank/DDBJ whole genome shotgun (WGS) entry which is preliminary data.</text>
</comment>
<protein>
    <submittedName>
        <fullName evidence="2">Uncharacterized protein</fullName>
    </submittedName>
</protein>
<dbReference type="EMBL" id="JBHSYM010000112">
    <property type="protein sequence ID" value="MFC7018007.1"/>
    <property type="molecule type" value="Genomic_DNA"/>
</dbReference>
<reference evidence="3" key="1">
    <citation type="journal article" date="2019" name="Int. J. Syst. Evol. Microbiol.">
        <title>The Global Catalogue of Microorganisms (GCM) 10K type strain sequencing project: providing services to taxonomists for standard genome sequencing and annotation.</title>
        <authorList>
            <consortium name="The Broad Institute Genomics Platform"/>
            <consortium name="The Broad Institute Genome Sequencing Center for Infectious Disease"/>
            <person name="Wu L."/>
            <person name="Ma J."/>
        </authorList>
    </citation>
    <scope>NUCLEOTIDE SEQUENCE [LARGE SCALE GENOMIC DNA]</scope>
    <source>
        <strain evidence="3">JCM 4855</strain>
    </source>
</reference>
<sequence length="87" mass="9944">MTYRQNTPSEPGLTTEQCPCAVPTRRPRASPRPPIAPDLGERYLDTTYRTNWLQDVYDDQILAPEQMTATIKTEEPAPRDPDRRAQS</sequence>
<dbReference type="Proteomes" id="UP001596409">
    <property type="component" value="Unassembled WGS sequence"/>
</dbReference>
<keyword evidence="3" id="KW-1185">Reference proteome</keyword>
<feature type="region of interest" description="Disordered" evidence="1">
    <location>
        <begin position="64"/>
        <end position="87"/>
    </location>
</feature>
<accession>A0ABW2EGZ5</accession>
<organism evidence="2 3">
    <name type="scientific">Streptomyces viridiviolaceus</name>
    <dbReference type="NCBI Taxonomy" id="68282"/>
    <lineage>
        <taxon>Bacteria</taxon>
        <taxon>Bacillati</taxon>
        <taxon>Actinomycetota</taxon>
        <taxon>Actinomycetes</taxon>
        <taxon>Kitasatosporales</taxon>
        <taxon>Streptomycetaceae</taxon>
        <taxon>Streptomyces</taxon>
    </lineage>
</organism>
<evidence type="ECO:0000256" key="1">
    <source>
        <dbReference type="SAM" id="MobiDB-lite"/>
    </source>
</evidence>
<feature type="region of interest" description="Disordered" evidence="1">
    <location>
        <begin position="1"/>
        <end position="40"/>
    </location>
</feature>
<proteinExistence type="predicted"/>